<feature type="transmembrane region" description="Helical" evidence="1">
    <location>
        <begin position="41"/>
        <end position="58"/>
    </location>
</feature>
<reference evidence="2 3" key="1">
    <citation type="submission" date="2014-04" db="EMBL/GenBank/DDBJ databases">
        <authorList>
            <consortium name="DOE Joint Genome Institute"/>
            <person name="Kuo A."/>
            <person name="Kohler A."/>
            <person name="Nagy L.G."/>
            <person name="Floudas D."/>
            <person name="Copeland A."/>
            <person name="Barry K.W."/>
            <person name="Cichocki N."/>
            <person name="Veneault-Fourrey C."/>
            <person name="LaButti K."/>
            <person name="Lindquist E.A."/>
            <person name="Lipzen A."/>
            <person name="Lundell T."/>
            <person name="Morin E."/>
            <person name="Murat C."/>
            <person name="Sun H."/>
            <person name="Tunlid A."/>
            <person name="Henrissat B."/>
            <person name="Grigoriev I.V."/>
            <person name="Hibbett D.S."/>
            <person name="Martin F."/>
            <person name="Nordberg H.P."/>
            <person name="Cantor M.N."/>
            <person name="Hua S.X."/>
        </authorList>
    </citation>
    <scope>NUCLEOTIDE SEQUENCE [LARGE SCALE GENOMIC DNA]</scope>
    <source>
        <strain evidence="2 3">Foug A</strain>
    </source>
</reference>
<reference evidence="3" key="2">
    <citation type="submission" date="2015-01" db="EMBL/GenBank/DDBJ databases">
        <title>Evolutionary Origins and Diversification of the Mycorrhizal Mutualists.</title>
        <authorList>
            <consortium name="DOE Joint Genome Institute"/>
            <consortium name="Mycorrhizal Genomics Consortium"/>
            <person name="Kohler A."/>
            <person name="Kuo A."/>
            <person name="Nagy L.G."/>
            <person name="Floudas D."/>
            <person name="Copeland A."/>
            <person name="Barry K.W."/>
            <person name="Cichocki N."/>
            <person name="Veneault-Fourrey C."/>
            <person name="LaButti K."/>
            <person name="Lindquist E.A."/>
            <person name="Lipzen A."/>
            <person name="Lundell T."/>
            <person name="Morin E."/>
            <person name="Murat C."/>
            <person name="Riley R."/>
            <person name="Ohm R."/>
            <person name="Sun H."/>
            <person name="Tunlid A."/>
            <person name="Henrissat B."/>
            <person name="Grigoriev I.V."/>
            <person name="Hibbett D.S."/>
            <person name="Martin F."/>
        </authorList>
    </citation>
    <scope>NUCLEOTIDE SEQUENCE [LARGE SCALE GENOMIC DNA]</scope>
    <source>
        <strain evidence="3">Foug A</strain>
    </source>
</reference>
<gene>
    <name evidence="2" type="ORF">SCLCIDRAFT_33336</name>
</gene>
<proteinExistence type="predicted"/>
<dbReference type="EMBL" id="KN822250">
    <property type="protein sequence ID" value="KIM51590.1"/>
    <property type="molecule type" value="Genomic_DNA"/>
</dbReference>
<evidence type="ECO:0000313" key="2">
    <source>
        <dbReference type="EMBL" id="KIM51590.1"/>
    </source>
</evidence>
<dbReference type="InParanoid" id="A0A0C3CSP9"/>
<keyword evidence="3" id="KW-1185">Reference proteome</keyword>
<protein>
    <submittedName>
        <fullName evidence="2">Uncharacterized protein</fullName>
    </submittedName>
</protein>
<dbReference type="Proteomes" id="UP000053989">
    <property type="component" value="Unassembled WGS sequence"/>
</dbReference>
<organism evidence="2 3">
    <name type="scientific">Scleroderma citrinum Foug A</name>
    <dbReference type="NCBI Taxonomy" id="1036808"/>
    <lineage>
        <taxon>Eukaryota</taxon>
        <taxon>Fungi</taxon>
        <taxon>Dikarya</taxon>
        <taxon>Basidiomycota</taxon>
        <taxon>Agaricomycotina</taxon>
        <taxon>Agaricomycetes</taxon>
        <taxon>Agaricomycetidae</taxon>
        <taxon>Boletales</taxon>
        <taxon>Sclerodermatineae</taxon>
        <taxon>Sclerodermataceae</taxon>
        <taxon>Scleroderma</taxon>
    </lineage>
</organism>
<sequence length="59" mass="6873">MVCELQLGVFSETGTGSWLASLILFCLDWRWKLKKRFDGKMMAFGFPTCSFSTVIVYYY</sequence>
<evidence type="ECO:0000313" key="3">
    <source>
        <dbReference type="Proteomes" id="UP000053989"/>
    </source>
</evidence>
<dbReference type="HOGENOM" id="CLU_2962200_0_0_1"/>
<keyword evidence="1" id="KW-0812">Transmembrane</keyword>
<evidence type="ECO:0000256" key="1">
    <source>
        <dbReference type="SAM" id="Phobius"/>
    </source>
</evidence>
<name>A0A0C3CSP9_9AGAM</name>
<keyword evidence="1" id="KW-0472">Membrane</keyword>
<keyword evidence="1" id="KW-1133">Transmembrane helix</keyword>
<dbReference type="AlphaFoldDB" id="A0A0C3CSP9"/>
<feature type="transmembrane region" description="Helical" evidence="1">
    <location>
        <begin position="6"/>
        <end position="29"/>
    </location>
</feature>
<accession>A0A0C3CSP9</accession>